<comment type="caution">
    <text evidence="1">The sequence shown here is derived from an EMBL/GenBank/DDBJ whole genome shotgun (WGS) entry which is preliminary data.</text>
</comment>
<dbReference type="EMBL" id="CAIH01000075">
    <property type="protein sequence ID" value="CCH91577.1"/>
    <property type="molecule type" value="Genomic_DNA"/>
</dbReference>
<evidence type="ECO:0000313" key="1">
    <source>
        <dbReference type="EMBL" id="CCH91577.1"/>
    </source>
</evidence>
<reference evidence="1 2" key="1">
    <citation type="submission" date="2012-04" db="EMBL/GenBank/DDBJ databases">
        <authorList>
            <person name="Genoscope - CEA"/>
        </authorList>
    </citation>
    <scope>NUCLEOTIDE SEQUENCE [LARGE SCALE GENOMIC DNA]</scope>
    <source>
        <strain evidence="1 2">9432</strain>
    </source>
</reference>
<sequence length="41" mass="4498">MTSVLPTQLYTVKSTWAVIVPNRLAPAILLTLSPLLKLTHP</sequence>
<accession>A0A822L978</accession>
<organism evidence="1 2">
    <name type="scientific">Microcystis aeruginosa PCC 9432</name>
    <dbReference type="NCBI Taxonomy" id="1160280"/>
    <lineage>
        <taxon>Bacteria</taxon>
        <taxon>Bacillati</taxon>
        <taxon>Cyanobacteriota</taxon>
        <taxon>Cyanophyceae</taxon>
        <taxon>Oscillatoriophycideae</taxon>
        <taxon>Chroococcales</taxon>
        <taxon>Microcystaceae</taxon>
        <taxon>Microcystis</taxon>
    </lineage>
</organism>
<proteinExistence type="predicted"/>
<name>A0A822L978_MICAE</name>
<protein>
    <submittedName>
        <fullName evidence="1">Uncharacterized protein</fullName>
    </submittedName>
</protein>
<evidence type="ECO:0000313" key="2">
    <source>
        <dbReference type="Proteomes" id="UP000005806"/>
    </source>
</evidence>
<gene>
    <name evidence="1" type="ORF">MICCA_1660003</name>
</gene>
<dbReference type="Proteomes" id="UP000005806">
    <property type="component" value="Unassembled WGS sequence"/>
</dbReference>
<dbReference type="AlphaFoldDB" id="A0A822L978"/>